<comment type="similarity">
    <text evidence="10">Belongs to the ApbE family.</text>
</comment>
<keyword evidence="13" id="KW-1185">Reference proteome</keyword>
<dbReference type="InterPro" id="IPR003374">
    <property type="entry name" value="ApbE-like_sf"/>
</dbReference>
<evidence type="ECO:0000256" key="9">
    <source>
        <dbReference type="ARBA" id="ARBA00048540"/>
    </source>
</evidence>
<dbReference type="Pfam" id="PF02424">
    <property type="entry name" value="ApbE"/>
    <property type="match status" value="1"/>
</dbReference>
<evidence type="ECO:0000256" key="7">
    <source>
        <dbReference type="ARBA" id="ARBA00022842"/>
    </source>
</evidence>
<comment type="caution">
    <text evidence="12">The sequence shown here is derived from an EMBL/GenBank/DDBJ whole genome shotgun (WGS) entry which is preliminary data.</text>
</comment>
<dbReference type="GO" id="GO:0016740">
    <property type="term" value="F:transferase activity"/>
    <property type="evidence" value="ECO:0007669"/>
    <property type="project" value="UniProtKB-UniRule"/>
</dbReference>
<dbReference type="RefSeq" id="WP_102233380.1">
    <property type="nucleotide sequence ID" value="NZ_PNHE01000038.1"/>
</dbReference>
<keyword evidence="5 10" id="KW-0479">Metal-binding</keyword>
<dbReference type="AlphaFoldDB" id="A0A2N6SLF0"/>
<dbReference type="Proteomes" id="UP000235682">
    <property type="component" value="Unassembled WGS sequence"/>
</dbReference>
<organism evidence="12 13">
    <name type="scientific">Dolosicoccus paucivorans</name>
    <dbReference type="NCBI Taxonomy" id="84521"/>
    <lineage>
        <taxon>Bacteria</taxon>
        <taxon>Bacillati</taxon>
        <taxon>Bacillota</taxon>
        <taxon>Bacilli</taxon>
        <taxon>Lactobacillales</taxon>
        <taxon>Aerococcaceae</taxon>
        <taxon>Dolosicoccus</taxon>
    </lineage>
</organism>
<dbReference type="PANTHER" id="PTHR30040">
    <property type="entry name" value="THIAMINE BIOSYNTHESIS LIPOPROTEIN APBE"/>
    <property type="match status" value="1"/>
</dbReference>
<evidence type="ECO:0000256" key="4">
    <source>
        <dbReference type="ARBA" id="ARBA00022679"/>
    </source>
</evidence>
<dbReference type="GO" id="GO:0046872">
    <property type="term" value="F:metal ion binding"/>
    <property type="evidence" value="ECO:0007669"/>
    <property type="project" value="UniProtKB-UniRule"/>
</dbReference>
<evidence type="ECO:0000256" key="11">
    <source>
        <dbReference type="PIRSR" id="PIRSR006268-2"/>
    </source>
</evidence>
<evidence type="ECO:0000256" key="10">
    <source>
        <dbReference type="PIRNR" id="PIRNR006268"/>
    </source>
</evidence>
<dbReference type="EMBL" id="PNHE01000038">
    <property type="protein sequence ID" value="PMC57876.1"/>
    <property type="molecule type" value="Genomic_DNA"/>
</dbReference>
<dbReference type="InterPro" id="IPR024932">
    <property type="entry name" value="ApbE"/>
</dbReference>
<name>A0A2N6SLF0_9LACT</name>
<keyword evidence="7 10" id="KW-0460">Magnesium</keyword>
<gene>
    <name evidence="12" type="ORF">CJ205_07375</name>
</gene>
<evidence type="ECO:0000313" key="13">
    <source>
        <dbReference type="Proteomes" id="UP000235682"/>
    </source>
</evidence>
<keyword evidence="4 10" id="KW-0808">Transferase</keyword>
<proteinExistence type="inferred from homology"/>
<evidence type="ECO:0000256" key="3">
    <source>
        <dbReference type="ARBA" id="ARBA00022630"/>
    </source>
</evidence>
<feature type="binding site" evidence="11">
    <location>
        <position position="147"/>
    </location>
    <ligand>
        <name>Mg(2+)</name>
        <dbReference type="ChEBI" id="CHEBI:18420"/>
    </ligand>
</feature>
<evidence type="ECO:0000313" key="12">
    <source>
        <dbReference type="EMBL" id="PMC57876.1"/>
    </source>
</evidence>
<dbReference type="Gene3D" id="3.10.520.10">
    <property type="entry name" value="ApbE-like domains"/>
    <property type="match status" value="1"/>
</dbReference>
<accession>A0A2N6SLF0</accession>
<evidence type="ECO:0000256" key="1">
    <source>
        <dbReference type="ARBA" id="ARBA00011955"/>
    </source>
</evidence>
<comment type="catalytic activity">
    <reaction evidence="9 10">
        <text>L-threonyl-[protein] + FAD = FMN-L-threonyl-[protein] + AMP + H(+)</text>
        <dbReference type="Rhea" id="RHEA:36847"/>
        <dbReference type="Rhea" id="RHEA-COMP:11060"/>
        <dbReference type="Rhea" id="RHEA-COMP:11061"/>
        <dbReference type="ChEBI" id="CHEBI:15378"/>
        <dbReference type="ChEBI" id="CHEBI:30013"/>
        <dbReference type="ChEBI" id="CHEBI:57692"/>
        <dbReference type="ChEBI" id="CHEBI:74257"/>
        <dbReference type="ChEBI" id="CHEBI:456215"/>
        <dbReference type="EC" id="2.7.1.180"/>
    </reaction>
</comment>
<evidence type="ECO:0000256" key="6">
    <source>
        <dbReference type="ARBA" id="ARBA00022827"/>
    </source>
</evidence>
<sequence>MQKQTKALRLMGTNIHLMVVHPEATLILDHLEDMLYMYNQRFSANDDRSELSQVNQQAGIRPVKVHPELFELIDMGRYHSTQPHSSLNIAIGPLIKLWRVGFKDARKPLQEEIDQALSLIKPSLIESNEREQTVYLARKGMEIDLGALAKGYIADRLADYMKEQGVASGLINLGGNIVTVGPALNRPDYYWRVGVQTPDAKRGESTVTVKLFNESIVTSGIYERVLKIGSETFHHIFDSKTGYPMDTDIASLSIIARQSVECEVWTTRLFGLSAELALEQIESLSNIEGIIITKDGRTLMSRHVQVVN</sequence>
<evidence type="ECO:0000256" key="8">
    <source>
        <dbReference type="ARBA" id="ARBA00031306"/>
    </source>
</evidence>
<dbReference type="SUPFAM" id="SSF143631">
    <property type="entry name" value="ApbE-like"/>
    <property type="match status" value="1"/>
</dbReference>
<protein>
    <recommendedName>
        <fullName evidence="2 10">FAD:protein FMN transferase</fullName>
        <ecNumber evidence="1 10">2.7.1.180</ecNumber>
    </recommendedName>
    <alternativeName>
        <fullName evidence="8 10">Flavin transferase</fullName>
    </alternativeName>
</protein>
<comment type="cofactor">
    <cofactor evidence="11">
        <name>Mg(2+)</name>
        <dbReference type="ChEBI" id="CHEBI:18420"/>
    </cofactor>
    <cofactor evidence="11">
        <name>Mn(2+)</name>
        <dbReference type="ChEBI" id="CHEBI:29035"/>
    </cofactor>
    <text evidence="11">Magnesium. Can also use manganese.</text>
</comment>
<reference evidence="12 13" key="1">
    <citation type="submission" date="2017-09" db="EMBL/GenBank/DDBJ databases">
        <title>Bacterial strain isolated from the female urinary microbiota.</title>
        <authorList>
            <person name="Thomas-White K."/>
            <person name="Kumar N."/>
            <person name="Forster S."/>
            <person name="Putonti C."/>
            <person name="Lawley T."/>
            <person name="Wolfe A.J."/>
        </authorList>
    </citation>
    <scope>NUCLEOTIDE SEQUENCE [LARGE SCALE GENOMIC DNA]</scope>
    <source>
        <strain evidence="12 13">UMB0852</strain>
    </source>
</reference>
<dbReference type="EC" id="2.7.1.180" evidence="1 10"/>
<evidence type="ECO:0000256" key="2">
    <source>
        <dbReference type="ARBA" id="ARBA00016337"/>
    </source>
</evidence>
<dbReference type="STRING" id="84521.SAMN04487994_10508"/>
<evidence type="ECO:0000256" key="5">
    <source>
        <dbReference type="ARBA" id="ARBA00022723"/>
    </source>
</evidence>
<keyword evidence="6 10" id="KW-0274">FAD</keyword>
<keyword evidence="3 10" id="KW-0285">Flavoprotein</keyword>
<dbReference type="PANTHER" id="PTHR30040:SF2">
    <property type="entry name" value="FAD:PROTEIN FMN TRANSFERASE"/>
    <property type="match status" value="1"/>
</dbReference>
<feature type="binding site" evidence="11">
    <location>
        <position position="267"/>
    </location>
    <ligand>
        <name>Mg(2+)</name>
        <dbReference type="ChEBI" id="CHEBI:18420"/>
    </ligand>
</feature>
<dbReference type="PIRSF" id="PIRSF006268">
    <property type="entry name" value="ApbE"/>
    <property type="match status" value="1"/>
</dbReference>